<protein>
    <submittedName>
        <fullName evidence="1">Uncharacterized protein</fullName>
    </submittedName>
</protein>
<dbReference type="OrthoDB" id="3478947at2"/>
<proteinExistence type="predicted"/>
<dbReference type="AlphaFoldDB" id="A0A387HK55"/>
<sequence>MTTALYLQHIDRLRSREFPGERSRSGSDVSGPGYHCSCLSADEEEWEDLTERLEKRAQCVADHDALVAELTRRWEEPQWISLWSAQARLVAGEQIPEPWAEFAVGFDFLHLWRVGGRWIALGLDLEAEGPGWDLSVTVTEIDPP</sequence>
<evidence type="ECO:0000313" key="2">
    <source>
        <dbReference type="Proteomes" id="UP000271554"/>
    </source>
</evidence>
<evidence type="ECO:0000313" key="1">
    <source>
        <dbReference type="EMBL" id="AYG84246.1"/>
    </source>
</evidence>
<accession>A0A387HK55</accession>
<dbReference type="RefSeq" id="WP_120725520.1">
    <property type="nucleotide sequence ID" value="NZ_CP032698.1"/>
</dbReference>
<dbReference type="EMBL" id="CP032698">
    <property type="protein sequence ID" value="AYG84246.1"/>
    <property type="molecule type" value="Genomic_DNA"/>
</dbReference>
<gene>
    <name evidence="1" type="ORF">DWB77_06459</name>
</gene>
<dbReference type="Proteomes" id="UP000271554">
    <property type="component" value="Chromosome"/>
</dbReference>
<reference evidence="1 2" key="1">
    <citation type="submission" date="2018-10" db="EMBL/GenBank/DDBJ databases">
        <title>Relationship between Morphology and Antimicrobial Activity in Streptomyces.</title>
        <authorList>
            <person name="Kang H.J."/>
            <person name="Kim S.B."/>
        </authorList>
    </citation>
    <scope>NUCLEOTIDE SEQUENCE [LARGE SCALE GENOMIC DNA]</scope>
    <source>
        <strain evidence="1 2">BH38</strain>
    </source>
</reference>
<keyword evidence="2" id="KW-1185">Reference proteome</keyword>
<organism evidence="1 2">
    <name type="scientific">Streptomyces hundungensis</name>
    <dbReference type="NCBI Taxonomy" id="1077946"/>
    <lineage>
        <taxon>Bacteria</taxon>
        <taxon>Bacillati</taxon>
        <taxon>Actinomycetota</taxon>
        <taxon>Actinomycetes</taxon>
        <taxon>Kitasatosporales</taxon>
        <taxon>Streptomycetaceae</taxon>
        <taxon>Streptomyces</taxon>
    </lineage>
</organism>
<dbReference type="KEGG" id="shun:DWB77_06459"/>
<name>A0A387HK55_9ACTN</name>